<dbReference type="GO" id="GO:0006355">
    <property type="term" value="P:regulation of DNA-templated transcription"/>
    <property type="evidence" value="ECO:0007669"/>
    <property type="project" value="TreeGrafter"/>
</dbReference>
<sequence>MGPPPPPQPSSSHGPQGSSTTRAPPDFSFLEKLHAVEEELAIGPVCLEPYQPPMADGLMACRTRSKRPLRDVPMGQLEAELCAPDITPDMYGCGSAPEDLEWTHWLQGIMTSDMYNDGEGVEPVCAAQFQILSKQLPSAASVDGTFSRSCQKTKPILKCYFSQNVLLNH</sequence>
<dbReference type="GeneTree" id="ENSGT00940000164105"/>
<evidence type="ECO:0000256" key="3">
    <source>
        <dbReference type="ARBA" id="ARBA00023242"/>
    </source>
</evidence>
<keyword evidence="6" id="KW-1185">Reference proteome</keyword>
<keyword evidence="3" id="KW-0539">Nucleus</keyword>
<dbReference type="GO" id="GO:0003712">
    <property type="term" value="F:transcription coregulator activity"/>
    <property type="evidence" value="ECO:0007669"/>
    <property type="project" value="TreeGrafter"/>
</dbReference>
<protein>
    <submittedName>
        <fullName evidence="5">Uncharacterized protein</fullName>
    </submittedName>
</protein>
<feature type="compositionally biased region" description="Low complexity" evidence="4">
    <location>
        <begin position="10"/>
        <end position="19"/>
    </location>
</feature>
<dbReference type="GO" id="GO:0005634">
    <property type="term" value="C:nucleus"/>
    <property type="evidence" value="ECO:0007669"/>
    <property type="project" value="TreeGrafter"/>
</dbReference>
<organism evidence="5 6">
    <name type="scientific">Hucho hucho</name>
    <name type="common">huchen</name>
    <dbReference type="NCBI Taxonomy" id="62062"/>
    <lineage>
        <taxon>Eukaryota</taxon>
        <taxon>Metazoa</taxon>
        <taxon>Chordata</taxon>
        <taxon>Craniata</taxon>
        <taxon>Vertebrata</taxon>
        <taxon>Euteleostomi</taxon>
        <taxon>Actinopterygii</taxon>
        <taxon>Neopterygii</taxon>
        <taxon>Teleostei</taxon>
        <taxon>Protacanthopterygii</taxon>
        <taxon>Salmoniformes</taxon>
        <taxon>Salmonidae</taxon>
        <taxon>Salmoninae</taxon>
        <taxon>Hucho</taxon>
    </lineage>
</organism>
<dbReference type="Ensembl" id="ENSHHUT00000084998.1">
    <property type="protein sequence ID" value="ENSHHUP00000082391.1"/>
    <property type="gene ID" value="ENSHHUG00000047881.1"/>
</dbReference>
<reference evidence="6" key="1">
    <citation type="submission" date="2018-06" db="EMBL/GenBank/DDBJ databases">
        <title>Genome assembly of Danube salmon.</title>
        <authorList>
            <person name="Macqueen D.J."/>
            <person name="Gundappa M.K."/>
        </authorList>
    </citation>
    <scope>NUCLEOTIDE SEQUENCE [LARGE SCALE GENOMIC DNA]</scope>
</reference>
<keyword evidence="1" id="KW-0805">Transcription regulation</keyword>
<keyword evidence="2" id="KW-0804">Transcription</keyword>
<name>A0A4W5QXD3_9TELE</name>
<evidence type="ECO:0000256" key="1">
    <source>
        <dbReference type="ARBA" id="ARBA00023015"/>
    </source>
</evidence>
<accession>A0A4W5QXD3</accession>
<dbReference type="InterPro" id="IPR052435">
    <property type="entry name" value="YY1-Transcr_Regul"/>
</dbReference>
<dbReference type="AlphaFoldDB" id="A0A4W5QXD3"/>
<dbReference type="PANTHER" id="PTHR16088:SF3">
    <property type="entry name" value="GON-4-LIKE PROTEIN"/>
    <property type="match status" value="1"/>
</dbReference>
<reference evidence="5" key="3">
    <citation type="submission" date="2025-09" db="UniProtKB">
        <authorList>
            <consortium name="Ensembl"/>
        </authorList>
    </citation>
    <scope>IDENTIFICATION</scope>
</reference>
<evidence type="ECO:0000256" key="2">
    <source>
        <dbReference type="ARBA" id="ARBA00023163"/>
    </source>
</evidence>
<evidence type="ECO:0000256" key="4">
    <source>
        <dbReference type="SAM" id="MobiDB-lite"/>
    </source>
</evidence>
<dbReference type="PANTHER" id="PTHR16088">
    <property type="entry name" value="YY1 ASSOCIATED PROTEIN-RELATED"/>
    <property type="match status" value="1"/>
</dbReference>
<evidence type="ECO:0000313" key="5">
    <source>
        <dbReference type="Ensembl" id="ENSHHUP00000082391.1"/>
    </source>
</evidence>
<dbReference type="STRING" id="62062.ENSHHUP00000082391"/>
<proteinExistence type="predicted"/>
<dbReference type="Proteomes" id="UP000314982">
    <property type="component" value="Unassembled WGS sequence"/>
</dbReference>
<reference evidence="5" key="2">
    <citation type="submission" date="2025-08" db="UniProtKB">
        <authorList>
            <consortium name="Ensembl"/>
        </authorList>
    </citation>
    <scope>IDENTIFICATION</scope>
</reference>
<feature type="region of interest" description="Disordered" evidence="4">
    <location>
        <begin position="1"/>
        <end position="26"/>
    </location>
</feature>
<evidence type="ECO:0000313" key="6">
    <source>
        <dbReference type="Proteomes" id="UP000314982"/>
    </source>
</evidence>